<comment type="caution">
    <text evidence="2">The sequence shown here is derived from an EMBL/GenBank/DDBJ whole genome shotgun (WGS) entry which is preliminary data.</text>
</comment>
<feature type="region of interest" description="Disordered" evidence="1">
    <location>
        <begin position="237"/>
        <end position="279"/>
    </location>
</feature>
<proteinExistence type="predicted"/>
<dbReference type="Proteomes" id="UP001583172">
    <property type="component" value="Unassembled WGS sequence"/>
</dbReference>
<evidence type="ECO:0000313" key="2">
    <source>
        <dbReference type="EMBL" id="KAL1842236.1"/>
    </source>
</evidence>
<organism evidence="2 3">
    <name type="scientific">Humicola insolens</name>
    <name type="common">Soft-rot fungus</name>
    <dbReference type="NCBI Taxonomy" id="85995"/>
    <lineage>
        <taxon>Eukaryota</taxon>
        <taxon>Fungi</taxon>
        <taxon>Dikarya</taxon>
        <taxon>Ascomycota</taxon>
        <taxon>Pezizomycotina</taxon>
        <taxon>Sordariomycetes</taxon>
        <taxon>Sordariomycetidae</taxon>
        <taxon>Sordariales</taxon>
        <taxon>Chaetomiaceae</taxon>
        <taxon>Mycothermus</taxon>
    </lineage>
</organism>
<name>A0ABR3VMW9_HUMIN</name>
<keyword evidence="3" id="KW-1185">Reference proteome</keyword>
<reference evidence="2 3" key="1">
    <citation type="journal article" date="2024" name="Commun. Biol.">
        <title>Comparative genomic analysis of thermophilic fungi reveals convergent evolutionary adaptations and gene losses.</title>
        <authorList>
            <person name="Steindorff A.S."/>
            <person name="Aguilar-Pontes M.V."/>
            <person name="Robinson A.J."/>
            <person name="Andreopoulos B."/>
            <person name="LaButti K."/>
            <person name="Kuo A."/>
            <person name="Mondo S."/>
            <person name="Riley R."/>
            <person name="Otillar R."/>
            <person name="Haridas S."/>
            <person name="Lipzen A."/>
            <person name="Grimwood J."/>
            <person name="Schmutz J."/>
            <person name="Clum A."/>
            <person name="Reid I.D."/>
            <person name="Moisan M.C."/>
            <person name="Butler G."/>
            <person name="Nguyen T.T.M."/>
            <person name="Dewar K."/>
            <person name="Conant G."/>
            <person name="Drula E."/>
            <person name="Henrissat B."/>
            <person name="Hansel C."/>
            <person name="Singer S."/>
            <person name="Hutchinson M.I."/>
            <person name="de Vries R.P."/>
            <person name="Natvig D.O."/>
            <person name="Powell A.J."/>
            <person name="Tsang A."/>
            <person name="Grigoriev I.V."/>
        </authorList>
    </citation>
    <scope>NUCLEOTIDE SEQUENCE [LARGE SCALE GENOMIC DNA]</scope>
    <source>
        <strain evidence="2 3">CBS 620.91</strain>
    </source>
</reference>
<sequence length="279" mass="29717">MAGPTRRRGPAAFQKAPTVARCISHRVLFRSFPAAVRPLEILLVLLAGGLRALLITLGVDGLGEGVLELDGDEVHGQDVQRQKEAGGLAVQEGSAEEAHGRAIVHRGVGDVEGEARHDAVHEDPEVVAQVGAGDAQLVGGRDDEDVADGQEGIGDVLGQVRLEGWVRGLVAQGALIEVVAEEAEREDGDGEGVACQLAVAPEEAGEELGAVFWEVLGYYWLAERWWVHLGMRTSASNDAGRRKSARENYSRQSPANLLPEGRVKGNRHSRDCCGQHGLA</sequence>
<accession>A0ABR3VMW9</accession>
<dbReference type="EMBL" id="JAZGSY010000049">
    <property type="protein sequence ID" value="KAL1842236.1"/>
    <property type="molecule type" value="Genomic_DNA"/>
</dbReference>
<evidence type="ECO:0000313" key="3">
    <source>
        <dbReference type="Proteomes" id="UP001583172"/>
    </source>
</evidence>
<protein>
    <submittedName>
        <fullName evidence="2">Uncharacterized protein</fullName>
    </submittedName>
</protein>
<gene>
    <name evidence="2" type="ORF">VTJ49DRAFT_5714</name>
</gene>
<feature type="compositionally biased region" description="Basic and acidic residues" evidence="1">
    <location>
        <begin position="239"/>
        <end position="249"/>
    </location>
</feature>
<evidence type="ECO:0000256" key="1">
    <source>
        <dbReference type="SAM" id="MobiDB-lite"/>
    </source>
</evidence>